<evidence type="ECO:0000313" key="1">
    <source>
        <dbReference type="EMBL" id="KOO37821.1"/>
    </source>
</evidence>
<proteinExistence type="predicted"/>
<dbReference type="AlphaFoldDB" id="A0A0M0KG76"/>
<dbReference type="RefSeq" id="WP_053430326.1">
    <property type="nucleotide sequence ID" value="NZ_CP040441.1"/>
</dbReference>
<dbReference type="Pfam" id="PF10830">
    <property type="entry name" value="DUF2553"/>
    <property type="match status" value="1"/>
</dbReference>
<name>A0A0M0KG76_ALKHA</name>
<comment type="caution">
    <text evidence="1">The sequence shown here is derived from an EMBL/GenBank/DDBJ whole genome shotgun (WGS) entry which is preliminary data.</text>
</comment>
<gene>
    <name evidence="1" type="ORF">AMD02_02375</name>
</gene>
<organism evidence="1">
    <name type="scientific">Halalkalibacterium halodurans</name>
    <name type="common">Bacillus halodurans</name>
    <dbReference type="NCBI Taxonomy" id="86665"/>
    <lineage>
        <taxon>Bacteria</taxon>
        <taxon>Bacillati</taxon>
        <taxon>Bacillota</taxon>
        <taxon>Bacilli</taxon>
        <taxon>Bacillales</taxon>
        <taxon>Bacillaceae</taxon>
        <taxon>Halalkalibacterium (ex Joshi et al. 2022)</taxon>
    </lineage>
</organism>
<dbReference type="GeneID" id="87599011"/>
<evidence type="ECO:0008006" key="2">
    <source>
        <dbReference type="Google" id="ProtNLM"/>
    </source>
</evidence>
<reference evidence="1" key="1">
    <citation type="submission" date="2015-08" db="EMBL/GenBank/DDBJ databases">
        <title>Complete DNA Sequence of Pseudomonas syringae pv. actinidiae, the Causal Agent of Kiwifruit Canker Disease.</title>
        <authorList>
            <person name="Rikkerink E.H.A."/>
            <person name="Fineran P.C."/>
        </authorList>
    </citation>
    <scope>NUCLEOTIDE SEQUENCE</scope>
    <source>
        <strain evidence="1">DSM 13666</strain>
    </source>
</reference>
<dbReference type="EMBL" id="LILD01000001">
    <property type="protein sequence ID" value="KOO37821.1"/>
    <property type="molecule type" value="Genomic_DNA"/>
</dbReference>
<dbReference type="PATRIC" id="fig|136160.3.peg.687"/>
<dbReference type="InterPro" id="IPR020140">
    <property type="entry name" value="Uncharacterised_YusG"/>
</dbReference>
<sequence>MDQMKVDVTSKVHGKLENGHLNLYIDRAKIGRIIETNAGLQYEMAEGFDFRDDKVFQYENPAPNQVKSYVEGCDQGWC</sequence>
<accession>A0A0M0KG76</accession>
<accession>A0A4Y7WU19</accession>
<protein>
    <recommendedName>
        <fullName evidence="2">DUF2553 family protein</fullName>
    </recommendedName>
</protein>